<accession>A0A1C5H9N2</accession>
<keyword evidence="1" id="KW-0472">Membrane</keyword>
<dbReference type="RefSeq" id="WP_088969661.1">
    <property type="nucleotide sequence ID" value="NZ_JBHLYF010000014.1"/>
</dbReference>
<dbReference type="EMBL" id="LT607751">
    <property type="protein sequence ID" value="SCG42728.1"/>
    <property type="molecule type" value="Genomic_DNA"/>
</dbReference>
<protein>
    <recommendedName>
        <fullName evidence="4">PH domain-containing protein</fullName>
    </recommendedName>
</protein>
<evidence type="ECO:0000256" key="1">
    <source>
        <dbReference type="SAM" id="Phobius"/>
    </source>
</evidence>
<proteinExistence type="predicted"/>
<sequence length="248" mass="26903">MPLPRAVRVPPLGDGLWSRRLLALAVGAAVAALVGGALWRTRGWDTESFAGVAWALPAVQWLERRWRPRARGRLAWRARVAGRDAVEPGLVARRSLAGCADLVVDALFGVTLTLAVASLLPDERPWGRIAWVVVWAGIAVVVGRIGYEEARFTGRLALTAGGVRHGRRVYDWTNIDRVSPHKNDGRLDGVRLRPVRWVSLQPAPVVGGRDTAVGEDRLLAAIEYFRHRPQALSTGLPVSAPEPAVPAG</sequence>
<name>A0A1C5H9N2_9ACTN</name>
<feature type="transmembrane region" description="Helical" evidence="1">
    <location>
        <begin position="102"/>
        <end position="120"/>
    </location>
</feature>
<reference evidence="2 3" key="1">
    <citation type="submission" date="2016-06" db="EMBL/GenBank/DDBJ databases">
        <authorList>
            <person name="Kjaerup R.B."/>
            <person name="Dalgaard T.S."/>
            <person name="Juul-Madsen H.R."/>
        </authorList>
    </citation>
    <scope>NUCLEOTIDE SEQUENCE [LARGE SCALE GENOMIC DNA]</scope>
    <source>
        <strain evidence="2 3">DSM 45097</strain>
    </source>
</reference>
<keyword evidence="1" id="KW-1133">Transmembrane helix</keyword>
<gene>
    <name evidence="2" type="ORF">GA0074704_1312</name>
</gene>
<organism evidence="2 3">
    <name type="scientific">Micromonospora siamensis</name>
    <dbReference type="NCBI Taxonomy" id="299152"/>
    <lineage>
        <taxon>Bacteria</taxon>
        <taxon>Bacillati</taxon>
        <taxon>Actinomycetota</taxon>
        <taxon>Actinomycetes</taxon>
        <taxon>Micromonosporales</taxon>
        <taxon>Micromonosporaceae</taxon>
        <taxon>Micromonospora</taxon>
    </lineage>
</organism>
<keyword evidence="1" id="KW-0812">Transmembrane</keyword>
<dbReference type="AlphaFoldDB" id="A0A1C5H9N2"/>
<evidence type="ECO:0008006" key="4">
    <source>
        <dbReference type="Google" id="ProtNLM"/>
    </source>
</evidence>
<evidence type="ECO:0000313" key="3">
    <source>
        <dbReference type="Proteomes" id="UP000198210"/>
    </source>
</evidence>
<feature type="transmembrane region" description="Helical" evidence="1">
    <location>
        <begin position="20"/>
        <end position="39"/>
    </location>
</feature>
<dbReference type="Proteomes" id="UP000198210">
    <property type="component" value="Chromosome I"/>
</dbReference>
<evidence type="ECO:0000313" key="2">
    <source>
        <dbReference type="EMBL" id="SCG42728.1"/>
    </source>
</evidence>
<feature type="transmembrane region" description="Helical" evidence="1">
    <location>
        <begin position="126"/>
        <end position="147"/>
    </location>
</feature>
<keyword evidence="3" id="KW-1185">Reference proteome</keyword>